<dbReference type="eggNOG" id="COG0156">
    <property type="taxonomic scope" value="Bacteria"/>
</dbReference>
<protein>
    <submittedName>
        <fullName evidence="8">Aminotransferase, class I/II</fullName>
        <ecNumber evidence="8">2.6.1.-</ecNumber>
    </submittedName>
</protein>
<dbReference type="AlphaFoldDB" id="C3J996"/>
<gene>
    <name evidence="8" type="ORF">POREN0001_1036</name>
</gene>
<dbReference type="GeneID" id="93366390"/>
<keyword evidence="4 8" id="KW-0808">Transferase</keyword>
<organism evidence="8 9">
    <name type="scientific">Porphyromonas endodontalis (strain ATCC 35406 / DSM 24491 / JCM 8526 / CCUG 16442 / BCRC 14492 / NCTC 13058 / HG 370)</name>
    <name type="common">Bacteroides endodontalis</name>
    <dbReference type="NCBI Taxonomy" id="553175"/>
    <lineage>
        <taxon>Bacteria</taxon>
        <taxon>Pseudomonadati</taxon>
        <taxon>Bacteroidota</taxon>
        <taxon>Bacteroidia</taxon>
        <taxon>Bacteroidales</taxon>
        <taxon>Porphyromonadaceae</taxon>
        <taxon>Porphyromonas</taxon>
    </lineage>
</organism>
<dbReference type="EMBL" id="ACNN01000012">
    <property type="protein sequence ID" value="EEN83274.1"/>
    <property type="molecule type" value="Genomic_DNA"/>
</dbReference>
<dbReference type="SUPFAM" id="SSF46689">
    <property type="entry name" value="Homeodomain-like"/>
    <property type="match status" value="1"/>
</dbReference>
<dbReference type="InterPro" id="IPR015422">
    <property type="entry name" value="PyrdxlP-dep_Trfase_small"/>
</dbReference>
<dbReference type="STRING" id="553175.POREN0001_1036"/>
<dbReference type="Gene3D" id="3.90.1150.10">
    <property type="entry name" value="Aspartate Aminotransferase, domain 1"/>
    <property type="match status" value="1"/>
</dbReference>
<dbReference type="EC" id="2.6.1.-" evidence="8"/>
<dbReference type="InterPro" id="IPR001917">
    <property type="entry name" value="Aminotrans_II_pyridoxalP_BS"/>
</dbReference>
<dbReference type="PANTHER" id="PTHR13693">
    <property type="entry name" value="CLASS II AMINOTRANSFERASE/8-AMINO-7-OXONONANOATE SYNTHASE"/>
    <property type="match status" value="1"/>
</dbReference>
<evidence type="ECO:0000313" key="9">
    <source>
        <dbReference type="Proteomes" id="UP000004295"/>
    </source>
</evidence>
<evidence type="ECO:0000256" key="5">
    <source>
        <dbReference type="ARBA" id="ARBA00022898"/>
    </source>
</evidence>
<feature type="domain" description="Aminotransferase class I/classII large" evidence="7">
    <location>
        <begin position="59"/>
        <end position="382"/>
    </location>
</feature>
<comment type="similarity">
    <text evidence="3">Belongs to the class-II pyridoxal-phosphate-dependent aminotransferase family. BioF subfamily.</text>
</comment>
<dbReference type="Proteomes" id="UP000004295">
    <property type="component" value="Unassembled WGS sequence"/>
</dbReference>
<dbReference type="Pfam" id="PF00155">
    <property type="entry name" value="Aminotran_1_2"/>
    <property type="match status" value="1"/>
</dbReference>
<comment type="cofactor">
    <cofactor evidence="1 6">
        <name>pyridoxal 5'-phosphate</name>
        <dbReference type="ChEBI" id="CHEBI:597326"/>
    </cofactor>
</comment>
<dbReference type="GO" id="GO:0008483">
    <property type="term" value="F:transaminase activity"/>
    <property type="evidence" value="ECO:0007669"/>
    <property type="project" value="UniProtKB-KW"/>
</dbReference>
<reference evidence="8 9" key="1">
    <citation type="submission" date="2009-04" db="EMBL/GenBank/DDBJ databases">
        <authorList>
            <person name="Sebastian Y."/>
            <person name="Madupu R."/>
            <person name="Durkin A.S."/>
            <person name="Torralba M."/>
            <person name="Methe B."/>
            <person name="Sutton G.G."/>
            <person name="Strausberg R.L."/>
            <person name="Nelson K.E."/>
        </authorList>
    </citation>
    <scope>NUCLEOTIDE SEQUENCE [LARGE SCALE GENOMIC DNA]</scope>
    <source>
        <strain evidence="9">ATCC 35406 / DSM 24491 / JCM 8526 / CCUG 16442 / BCRC 14492 / NCTC 13058 / HG 370</strain>
    </source>
</reference>
<sequence>MKLDKYNVAQSSQSIEELTKEFFQYKGNYRDEVGQVYWKESDSAVSSKMSLKNRPNSRMVSFVSNDYLGLSQHPLVQSDAIRAINQFGTGFCAAPSIGGYSSLQKRLEDGISALLKTEDTLVFNSGFSANIGLFSALAKPNDIVFLDKGVHRSVFEGVRHCTCKILPHNDPEALDSALQRYKVEGCNLYVVIDGVYSQDGDQGLVREYLEISQKHGALLIVDDAHGIGVLGESGAGLLEELNLLGQVPLVTGTLSKAFGSIGGYVSGRKDLINYIRYYAGSCCFSVSLPPPCLAAALKSLELIPKATSERKELLAKAQYAKEKLQEAGFSTTDSTTPIVGILTPSYDEAILWAERLLQHDVYIVPIGYPAVSKRCPRLRLALSNLHSYRDIDFLISKLLTVTKKDYKYMPRKRRSSAEIAHLIDKATEDIVREKGFGGLSIQEVCDQAEIEPALFYRRYPEGFAFYVEKFIRDHDFWLSHYEEFPVEKLNRSPENLTQILLYLWKQIAEDGLLSSLLRLELQDSPLDAAVEIAKVREIQTEDLVDFFTQASESPNTLKIQLAILTAGIQYLALHKNISTFCGIDFTSIPEGEIETALMQMLKCILRSKDK</sequence>
<accession>C3J996</accession>
<dbReference type="PROSITE" id="PS00599">
    <property type="entry name" value="AA_TRANSFER_CLASS_2"/>
    <property type="match status" value="1"/>
</dbReference>
<evidence type="ECO:0000256" key="1">
    <source>
        <dbReference type="ARBA" id="ARBA00001933"/>
    </source>
</evidence>
<evidence type="ECO:0000313" key="8">
    <source>
        <dbReference type="EMBL" id="EEN83274.1"/>
    </source>
</evidence>
<dbReference type="GO" id="GO:0030170">
    <property type="term" value="F:pyridoxal phosphate binding"/>
    <property type="evidence" value="ECO:0007669"/>
    <property type="project" value="InterPro"/>
</dbReference>
<evidence type="ECO:0000256" key="4">
    <source>
        <dbReference type="ARBA" id="ARBA00022679"/>
    </source>
</evidence>
<dbReference type="InterPro" id="IPR050087">
    <property type="entry name" value="AON_synthase_class-II"/>
</dbReference>
<proteinExistence type="inferred from homology"/>
<dbReference type="InterPro" id="IPR015424">
    <property type="entry name" value="PyrdxlP-dep_Trfase"/>
</dbReference>
<dbReference type="PANTHER" id="PTHR13693:SF77">
    <property type="entry name" value="8-AMINO-7-OXONONANOATE SYNTHASE"/>
    <property type="match status" value="1"/>
</dbReference>
<comment type="pathway">
    <text evidence="2">Lipid metabolism.</text>
</comment>
<dbReference type="InterPro" id="IPR004839">
    <property type="entry name" value="Aminotransferase_I/II_large"/>
</dbReference>
<dbReference type="Gene3D" id="3.40.640.10">
    <property type="entry name" value="Type I PLP-dependent aspartate aminotransferase-like (Major domain)"/>
    <property type="match status" value="1"/>
</dbReference>
<keyword evidence="9" id="KW-1185">Reference proteome</keyword>
<evidence type="ECO:0000256" key="2">
    <source>
        <dbReference type="ARBA" id="ARBA00005189"/>
    </source>
</evidence>
<dbReference type="InterPro" id="IPR015421">
    <property type="entry name" value="PyrdxlP-dep_Trfase_major"/>
</dbReference>
<name>C3J996_POREA</name>
<dbReference type="RefSeq" id="WP_004332904.1">
    <property type="nucleotide sequence ID" value="NZ_ACNN01000012.1"/>
</dbReference>
<evidence type="ECO:0000256" key="3">
    <source>
        <dbReference type="ARBA" id="ARBA00010008"/>
    </source>
</evidence>
<dbReference type="SUPFAM" id="SSF53383">
    <property type="entry name" value="PLP-dependent transferases"/>
    <property type="match status" value="1"/>
</dbReference>
<comment type="caution">
    <text evidence="8">The sequence shown here is derived from an EMBL/GenBank/DDBJ whole genome shotgun (WGS) entry which is preliminary data.</text>
</comment>
<evidence type="ECO:0000256" key="6">
    <source>
        <dbReference type="RuleBase" id="RU003693"/>
    </source>
</evidence>
<keyword evidence="5 6" id="KW-0663">Pyridoxal phosphate</keyword>
<evidence type="ECO:0000259" key="7">
    <source>
        <dbReference type="Pfam" id="PF00155"/>
    </source>
</evidence>
<dbReference type="Gene3D" id="1.10.357.10">
    <property type="entry name" value="Tetracycline Repressor, domain 2"/>
    <property type="match status" value="1"/>
</dbReference>
<dbReference type="InterPro" id="IPR009057">
    <property type="entry name" value="Homeodomain-like_sf"/>
</dbReference>
<keyword evidence="8" id="KW-0032">Aminotransferase</keyword>